<proteinExistence type="predicted"/>
<evidence type="ECO:0000313" key="2">
    <source>
        <dbReference type="EMBL" id="EYC16467.1"/>
    </source>
</evidence>
<dbReference type="EMBL" id="JARK01001369">
    <property type="protein sequence ID" value="EYC16467.1"/>
    <property type="molecule type" value="Genomic_DNA"/>
</dbReference>
<evidence type="ECO:0000256" key="1">
    <source>
        <dbReference type="SAM" id="MobiDB-lite"/>
    </source>
</evidence>
<dbReference type="AlphaFoldDB" id="A0A016UNL9"/>
<feature type="region of interest" description="Disordered" evidence="1">
    <location>
        <begin position="79"/>
        <end position="98"/>
    </location>
</feature>
<organism evidence="2 3">
    <name type="scientific">Ancylostoma ceylanicum</name>
    <dbReference type="NCBI Taxonomy" id="53326"/>
    <lineage>
        <taxon>Eukaryota</taxon>
        <taxon>Metazoa</taxon>
        <taxon>Ecdysozoa</taxon>
        <taxon>Nematoda</taxon>
        <taxon>Chromadorea</taxon>
        <taxon>Rhabditida</taxon>
        <taxon>Rhabditina</taxon>
        <taxon>Rhabditomorpha</taxon>
        <taxon>Strongyloidea</taxon>
        <taxon>Ancylostomatidae</taxon>
        <taxon>Ancylostomatinae</taxon>
        <taxon>Ancylostoma</taxon>
    </lineage>
</organism>
<comment type="caution">
    <text evidence="2">The sequence shown here is derived from an EMBL/GenBank/DDBJ whole genome shotgun (WGS) entry which is preliminary data.</text>
</comment>
<feature type="compositionally biased region" description="Low complexity" evidence="1">
    <location>
        <begin position="80"/>
        <end position="90"/>
    </location>
</feature>
<keyword evidence="3" id="KW-1185">Reference proteome</keyword>
<name>A0A016UNL9_9BILA</name>
<evidence type="ECO:0000313" key="3">
    <source>
        <dbReference type="Proteomes" id="UP000024635"/>
    </source>
</evidence>
<gene>
    <name evidence="2" type="primary">Acey_s0033.g2673</name>
    <name evidence="2" type="ORF">Y032_0033g2673</name>
</gene>
<accession>A0A016UNL9</accession>
<protein>
    <submittedName>
        <fullName evidence="2">Uncharacterized protein</fullName>
    </submittedName>
</protein>
<dbReference type="Proteomes" id="UP000024635">
    <property type="component" value="Unassembled WGS sequence"/>
</dbReference>
<reference evidence="3" key="1">
    <citation type="journal article" date="2015" name="Nat. Genet.">
        <title>The genome and transcriptome of the zoonotic hookworm Ancylostoma ceylanicum identify infection-specific gene families.</title>
        <authorList>
            <person name="Schwarz E.M."/>
            <person name="Hu Y."/>
            <person name="Antoshechkin I."/>
            <person name="Miller M.M."/>
            <person name="Sternberg P.W."/>
            <person name="Aroian R.V."/>
        </authorList>
    </citation>
    <scope>NUCLEOTIDE SEQUENCE</scope>
    <source>
        <strain evidence="3">HY135</strain>
    </source>
</reference>
<sequence length="195" mass="22399">MNNCQDNPNSPLRRRFHRERRASCHCGTINNVKLIDKGTIATVSARGKTKPLCYFNGQLRERMNPDKEEREPARIHFNISTPSFSSPSSTKKPRQTNRRGVRIFADDYSDCENNIMEETIEGGSIHDSDENSRKVTLGDFLGNRRAARSKKQRTSNPELDYEFLEKEILTTPTKLVEIGDVINAQHIFEIFELDI</sequence>